<evidence type="ECO:0000313" key="2">
    <source>
        <dbReference type="Proteomes" id="UP001148838"/>
    </source>
</evidence>
<dbReference type="PANTHER" id="PTHR46060">
    <property type="entry name" value="MARINER MOS1 TRANSPOSASE-LIKE PROTEIN"/>
    <property type="match status" value="1"/>
</dbReference>
<organism evidence="1 2">
    <name type="scientific">Periplaneta americana</name>
    <name type="common">American cockroach</name>
    <name type="synonym">Blatta americana</name>
    <dbReference type="NCBI Taxonomy" id="6978"/>
    <lineage>
        <taxon>Eukaryota</taxon>
        <taxon>Metazoa</taxon>
        <taxon>Ecdysozoa</taxon>
        <taxon>Arthropoda</taxon>
        <taxon>Hexapoda</taxon>
        <taxon>Insecta</taxon>
        <taxon>Pterygota</taxon>
        <taxon>Neoptera</taxon>
        <taxon>Polyneoptera</taxon>
        <taxon>Dictyoptera</taxon>
        <taxon>Blattodea</taxon>
        <taxon>Blattoidea</taxon>
        <taxon>Blattidae</taxon>
        <taxon>Blattinae</taxon>
        <taxon>Periplaneta</taxon>
    </lineage>
</organism>
<dbReference type="EMBL" id="JAJSOF020000001">
    <property type="protein sequence ID" value="KAJ4451347.1"/>
    <property type="molecule type" value="Genomic_DNA"/>
</dbReference>
<proteinExistence type="predicted"/>
<name>A0ABQ8TXA4_PERAM</name>
<sequence>MLPKHDNALPHRSLRTWEHFTKMGWTLLPQAAFSPDLLPLDFYLLRSINDALLNDGLESDNSEINELRYWLRTQDKSWYRQGMHALIARWRKTV</sequence>
<comment type="caution">
    <text evidence="1">The sequence shown here is derived from an EMBL/GenBank/DDBJ whole genome shotgun (WGS) entry which is preliminary data.</text>
</comment>
<gene>
    <name evidence="1" type="ORF">ANN_02809</name>
</gene>
<dbReference type="Proteomes" id="UP001148838">
    <property type="component" value="Unassembled WGS sequence"/>
</dbReference>
<dbReference type="InterPro" id="IPR052709">
    <property type="entry name" value="Transposase-MT_Hybrid"/>
</dbReference>
<accession>A0ABQ8TXA4</accession>
<dbReference type="InterPro" id="IPR036397">
    <property type="entry name" value="RNaseH_sf"/>
</dbReference>
<reference evidence="1 2" key="1">
    <citation type="journal article" date="2022" name="Allergy">
        <title>Genome assembly and annotation of Periplaneta americana reveal a comprehensive cockroach allergen profile.</title>
        <authorList>
            <person name="Wang L."/>
            <person name="Xiong Q."/>
            <person name="Saelim N."/>
            <person name="Wang L."/>
            <person name="Nong W."/>
            <person name="Wan A.T."/>
            <person name="Shi M."/>
            <person name="Liu X."/>
            <person name="Cao Q."/>
            <person name="Hui J.H.L."/>
            <person name="Sookrung N."/>
            <person name="Leung T.F."/>
            <person name="Tungtrongchitr A."/>
            <person name="Tsui S.K.W."/>
        </authorList>
    </citation>
    <scope>NUCLEOTIDE SEQUENCE [LARGE SCALE GENOMIC DNA]</scope>
    <source>
        <strain evidence="1">PWHHKU_190912</strain>
    </source>
</reference>
<dbReference type="Gene3D" id="3.30.420.10">
    <property type="entry name" value="Ribonuclease H-like superfamily/Ribonuclease H"/>
    <property type="match status" value="1"/>
</dbReference>
<dbReference type="PANTHER" id="PTHR46060:SF3">
    <property type="entry name" value="PROTEIN GVQW3"/>
    <property type="match status" value="1"/>
</dbReference>
<evidence type="ECO:0008006" key="3">
    <source>
        <dbReference type="Google" id="ProtNLM"/>
    </source>
</evidence>
<keyword evidence="2" id="KW-1185">Reference proteome</keyword>
<evidence type="ECO:0000313" key="1">
    <source>
        <dbReference type="EMBL" id="KAJ4451347.1"/>
    </source>
</evidence>
<protein>
    <recommendedName>
        <fullName evidence="3">Mariner Mos1 transposase</fullName>
    </recommendedName>
</protein>